<gene>
    <name evidence="1" type="ORF">RHMOL_Rhmol05G0133800</name>
</gene>
<dbReference type="Proteomes" id="UP001062846">
    <property type="component" value="Chromosome 5"/>
</dbReference>
<evidence type="ECO:0000313" key="1">
    <source>
        <dbReference type="EMBL" id="KAI8554913.1"/>
    </source>
</evidence>
<evidence type="ECO:0000313" key="2">
    <source>
        <dbReference type="Proteomes" id="UP001062846"/>
    </source>
</evidence>
<accession>A0ACC0NNF0</accession>
<keyword evidence="2" id="KW-1185">Reference proteome</keyword>
<protein>
    <submittedName>
        <fullName evidence="1">Uncharacterized protein</fullName>
    </submittedName>
</protein>
<dbReference type="EMBL" id="CM046392">
    <property type="protein sequence ID" value="KAI8554913.1"/>
    <property type="molecule type" value="Genomic_DNA"/>
</dbReference>
<proteinExistence type="predicted"/>
<sequence>MKSSTSPSIVQPTASSLVTDEEQPVSAMSTMVGEDPQEWGMPFFGLNQKLHLQHHVAVVVEVAVPQCQALNHQVQPQVPKNQPLETALGNGLG</sequence>
<name>A0ACC0NNF0_RHOML</name>
<comment type="caution">
    <text evidence="1">The sequence shown here is derived from an EMBL/GenBank/DDBJ whole genome shotgun (WGS) entry which is preliminary data.</text>
</comment>
<reference evidence="1" key="1">
    <citation type="submission" date="2022-02" db="EMBL/GenBank/DDBJ databases">
        <title>Plant Genome Project.</title>
        <authorList>
            <person name="Zhang R.-G."/>
        </authorList>
    </citation>
    <scope>NUCLEOTIDE SEQUENCE</scope>
    <source>
        <strain evidence="1">AT1</strain>
    </source>
</reference>
<organism evidence="1 2">
    <name type="scientific">Rhododendron molle</name>
    <name type="common">Chinese azalea</name>
    <name type="synonym">Azalea mollis</name>
    <dbReference type="NCBI Taxonomy" id="49168"/>
    <lineage>
        <taxon>Eukaryota</taxon>
        <taxon>Viridiplantae</taxon>
        <taxon>Streptophyta</taxon>
        <taxon>Embryophyta</taxon>
        <taxon>Tracheophyta</taxon>
        <taxon>Spermatophyta</taxon>
        <taxon>Magnoliopsida</taxon>
        <taxon>eudicotyledons</taxon>
        <taxon>Gunneridae</taxon>
        <taxon>Pentapetalae</taxon>
        <taxon>asterids</taxon>
        <taxon>Ericales</taxon>
        <taxon>Ericaceae</taxon>
        <taxon>Ericoideae</taxon>
        <taxon>Rhodoreae</taxon>
        <taxon>Rhododendron</taxon>
    </lineage>
</organism>